<comment type="subcellular location">
    <subcellularLocation>
        <location evidence="2">Cytoplasm</location>
    </subcellularLocation>
    <subcellularLocation>
        <location evidence="1">Golgi apparatus membrane</location>
        <topology evidence="1">Peripheral membrane protein</topology>
        <orientation evidence="1">Cytoplasmic side</orientation>
    </subcellularLocation>
</comment>
<dbReference type="SUPFAM" id="SSF57863">
    <property type="entry name" value="ArfGap/RecO-like zinc finger"/>
    <property type="match status" value="1"/>
</dbReference>
<feature type="coiled-coil region" evidence="17">
    <location>
        <begin position="225"/>
        <end position="282"/>
    </location>
</feature>
<keyword evidence="11" id="KW-0333">Golgi apparatus</keyword>
<reference evidence="20" key="1">
    <citation type="submission" date="2025-05" db="UniProtKB">
        <authorList>
            <consortium name="Ensembl"/>
        </authorList>
    </citation>
    <scope>IDENTIFICATION</scope>
</reference>
<evidence type="ECO:0000256" key="5">
    <source>
        <dbReference type="ARBA" id="ARBA00022490"/>
    </source>
</evidence>
<evidence type="ECO:0000313" key="20">
    <source>
        <dbReference type="Ensembl" id="ENSOKIP00005104746.1"/>
    </source>
</evidence>
<evidence type="ECO:0000256" key="12">
    <source>
        <dbReference type="ARBA" id="ARBA00023054"/>
    </source>
</evidence>
<evidence type="ECO:0000256" key="10">
    <source>
        <dbReference type="ARBA" id="ARBA00022927"/>
    </source>
</evidence>
<feature type="region of interest" description="Disordered" evidence="18">
    <location>
        <begin position="315"/>
        <end position="411"/>
    </location>
</feature>
<evidence type="ECO:0000256" key="3">
    <source>
        <dbReference type="ARBA" id="ARBA00022448"/>
    </source>
</evidence>
<proteinExistence type="predicted"/>
<keyword evidence="13" id="KW-0472">Membrane</keyword>
<dbReference type="CDD" id="cd09029">
    <property type="entry name" value="ArfGap_ArfGap2"/>
    <property type="match status" value="1"/>
</dbReference>
<evidence type="ECO:0000256" key="13">
    <source>
        <dbReference type="ARBA" id="ARBA00023136"/>
    </source>
</evidence>
<dbReference type="GeneTree" id="ENSGT00940000155568"/>
<dbReference type="PANTHER" id="PTHR45686">
    <property type="entry name" value="ADP-RIBOSYLATION FACTOR GTPASE ACTIVATING PROTEIN 3, ISOFORM H-RELATED"/>
    <property type="match status" value="1"/>
</dbReference>
<dbReference type="PRINTS" id="PR00405">
    <property type="entry name" value="REVINTRACTNG"/>
</dbReference>
<keyword evidence="3" id="KW-0813">Transport</keyword>
<evidence type="ECO:0000256" key="14">
    <source>
        <dbReference type="ARBA" id="ARBA00039244"/>
    </source>
</evidence>
<keyword evidence="4" id="KW-0343">GTPase activation</keyword>
<evidence type="ECO:0000256" key="16">
    <source>
        <dbReference type="PROSITE-ProRule" id="PRU00288"/>
    </source>
</evidence>
<evidence type="ECO:0000256" key="1">
    <source>
        <dbReference type="ARBA" id="ARBA00004255"/>
    </source>
</evidence>
<dbReference type="InterPro" id="IPR001164">
    <property type="entry name" value="ArfGAP_dom"/>
</dbReference>
<feature type="region of interest" description="Disordered" evidence="18">
    <location>
        <begin position="442"/>
        <end position="466"/>
    </location>
</feature>
<evidence type="ECO:0000256" key="2">
    <source>
        <dbReference type="ARBA" id="ARBA00004496"/>
    </source>
</evidence>
<dbReference type="InterPro" id="IPR038508">
    <property type="entry name" value="ArfGAP_dom_sf"/>
</dbReference>
<dbReference type="GO" id="GO:0005096">
    <property type="term" value="F:GTPase activator activity"/>
    <property type="evidence" value="ECO:0007669"/>
    <property type="project" value="UniProtKB-KW"/>
</dbReference>
<accession>A0A8C7KU60</accession>
<evidence type="ECO:0000256" key="11">
    <source>
        <dbReference type="ARBA" id="ARBA00023034"/>
    </source>
</evidence>
<evidence type="ECO:0000313" key="21">
    <source>
        <dbReference type="Proteomes" id="UP000694557"/>
    </source>
</evidence>
<sequence>MAAEPNKTEILTIFKRLRSIPTNKACFDCAAKNPSWASIPYGVFLCIDCSGIHRSLGVHLSFIRSTELDSNWNWFQLRCMQVGGNANATAFFRQHGCSTNDTTAKYNSRAAQMYREKIRQQANAALSKYGSELWIDQSSVSSQPAAPEKRQADFFTEHTQVGLRATVQITPITPVFCASVFILWVQYHFLYLSTAVCNHLLCAPLSLQLGAKKGLGAQKVSSKSFSEVEKQAQVAEKQREEQAADAKKQAEESIVASMRLAYKELEIDRKMDNKKMQNMEGKKREQAERLGMGFGNRSTISHSVMSEMQVIEQETPLGAKSSPRSKLDMLDEPGFSSGPPKYKDNPFTAGDGFGSRWDSDGGVASFTSSWALENEEPKEEVTISSIQPIGERPSRRKAETAAPLSESSEARQKFANAKAISSDMFFGRESYAEYEAKTRLEGLSGNTSISSADLFGDGSDRDTGKG</sequence>
<evidence type="ECO:0000259" key="19">
    <source>
        <dbReference type="PROSITE" id="PS50115"/>
    </source>
</evidence>
<evidence type="ECO:0000256" key="17">
    <source>
        <dbReference type="SAM" id="Coils"/>
    </source>
</evidence>
<keyword evidence="7 16" id="KW-0863">Zinc-finger</keyword>
<dbReference type="Ensembl" id="ENSOKIT00005112251.1">
    <property type="protein sequence ID" value="ENSOKIP00005104746.1"/>
    <property type="gene ID" value="ENSOKIG00005046006.1"/>
</dbReference>
<evidence type="ECO:0000256" key="15">
    <source>
        <dbReference type="ARBA" id="ARBA00043100"/>
    </source>
</evidence>
<dbReference type="SMART" id="SM00105">
    <property type="entry name" value="ArfGap"/>
    <property type="match status" value="1"/>
</dbReference>
<keyword evidence="12 17" id="KW-0175">Coiled coil</keyword>
<protein>
    <recommendedName>
        <fullName evidence="14">ADP-ribosylation factor GTPase-activating protein 2</fullName>
    </recommendedName>
    <alternativeName>
        <fullName evidence="15">Zinc finger protein 289</fullName>
    </alternativeName>
</protein>
<dbReference type="InterPro" id="IPR037278">
    <property type="entry name" value="ARFGAP/RecO"/>
</dbReference>
<evidence type="ECO:0000256" key="18">
    <source>
        <dbReference type="SAM" id="MobiDB-lite"/>
    </source>
</evidence>
<keyword evidence="9" id="KW-0931">ER-Golgi transport</keyword>
<keyword evidence="5" id="KW-0963">Cytoplasm</keyword>
<dbReference type="GO" id="GO:0015031">
    <property type="term" value="P:protein transport"/>
    <property type="evidence" value="ECO:0007669"/>
    <property type="project" value="UniProtKB-KW"/>
</dbReference>
<evidence type="ECO:0000256" key="6">
    <source>
        <dbReference type="ARBA" id="ARBA00022723"/>
    </source>
</evidence>
<dbReference type="AlphaFoldDB" id="A0A8C7KU60"/>
<feature type="domain" description="Arf-GAP" evidence="19">
    <location>
        <begin position="11"/>
        <end position="117"/>
    </location>
</feature>
<dbReference type="Proteomes" id="UP000694557">
    <property type="component" value="Unassembled WGS sequence"/>
</dbReference>
<gene>
    <name evidence="20" type="primary">ARFGAP2</name>
</gene>
<dbReference type="Ensembl" id="ENSOKIT00005089424.1">
    <property type="protein sequence ID" value="ENSOKIP00005083759.1"/>
    <property type="gene ID" value="ENSOKIG00005036260.1"/>
</dbReference>
<keyword evidence="6" id="KW-0479">Metal-binding</keyword>
<dbReference type="GO" id="GO:0048205">
    <property type="term" value="P:COPI coating of Golgi vesicle"/>
    <property type="evidence" value="ECO:0007669"/>
    <property type="project" value="TreeGrafter"/>
</dbReference>
<name>A0A8C7KU60_ONCKI</name>
<dbReference type="Pfam" id="PF01412">
    <property type="entry name" value="ArfGap"/>
    <property type="match status" value="1"/>
</dbReference>
<keyword evidence="8" id="KW-0862">Zinc</keyword>
<evidence type="ECO:0000256" key="4">
    <source>
        <dbReference type="ARBA" id="ARBA00022468"/>
    </source>
</evidence>
<keyword evidence="21" id="KW-1185">Reference proteome</keyword>
<evidence type="ECO:0000256" key="7">
    <source>
        <dbReference type="ARBA" id="ARBA00022771"/>
    </source>
</evidence>
<keyword evidence="10" id="KW-0653">Protein transport</keyword>
<dbReference type="GO" id="GO:0008270">
    <property type="term" value="F:zinc ion binding"/>
    <property type="evidence" value="ECO:0007669"/>
    <property type="project" value="UniProtKB-KW"/>
</dbReference>
<dbReference type="FunFam" id="1.10.220.150:FF:000004">
    <property type="entry name" value="Putative ADP-ribosylation factor GTPase-activating protein 2"/>
    <property type="match status" value="1"/>
</dbReference>
<evidence type="ECO:0000256" key="9">
    <source>
        <dbReference type="ARBA" id="ARBA00022892"/>
    </source>
</evidence>
<evidence type="ECO:0000256" key="8">
    <source>
        <dbReference type="ARBA" id="ARBA00022833"/>
    </source>
</evidence>
<organism evidence="20 21">
    <name type="scientific">Oncorhynchus kisutch</name>
    <name type="common">Coho salmon</name>
    <name type="synonym">Salmo kisutch</name>
    <dbReference type="NCBI Taxonomy" id="8019"/>
    <lineage>
        <taxon>Eukaryota</taxon>
        <taxon>Metazoa</taxon>
        <taxon>Chordata</taxon>
        <taxon>Craniata</taxon>
        <taxon>Vertebrata</taxon>
        <taxon>Euteleostomi</taxon>
        <taxon>Actinopterygii</taxon>
        <taxon>Neopterygii</taxon>
        <taxon>Teleostei</taxon>
        <taxon>Protacanthopterygii</taxon>
        <taxon>Salmoniformes</taxon>
        <taxon>Salmonidae</taxon>
        <taxon>Salmoninae</taxon>
        <taxon>Oncorhynchus</taxon>
    </lineage>
</organism>
<dbReference type="GO" id="GO:0000139">
    <property type="term" value="C:Golgi membrane"/>
    <property type="evidence" value="ECO:0007669"/>
    <property type="project" value="UniProtKB-SubCell"/>
</dbReference>
<dbReference type="PANTHER" id="PTHR45686:SF10">
    <property type="entry name" value="ADP-RIBOSYLATION FACTOR GTPASE-ACTIVATING PROTEIN 2"/>
    <property type="match status" value="1"/>
</dbReference>
<dbReference type="Gene3D" id="1.10.220.150">
    <property type="entry name" value="Arf GTPase activating protein"/>
    <property type="match status" value="1"/>
</dbReference>
<dbReference type="PROSITE" id="PS50115">
    <property type="entry name" value="ARFGAP"/>
    <property type="match status" value="1"/>
</dbReference>